<keyword evidence="10" id="KW-0282">Flagellum</keyword>
<evidence type="ECO:0000313" key="10">
    <source>
        <dbReference type="EMBL" id="AKM06189.1"/>
    </source>
</evidence>
<evidence type="ECO:0000256" key="8">
    <source>
        <dbReference type="SAM" id="MobiDB-lite"/>
    </source>
</evidence>
<dbReference type="AlphaFoldDB" id="A0A0G3X6G6"/>
<keyword evidence="11" id="KW-1185">Reference proteome</keyword>
<dbReference type="STRING" id="543877.AM2010_97"/>
<protein>
    <recommendedName>
        <fullName evidence="7">Flagellar L-ring protein</fullName>
    </recommendedName>
    <alternativeName>
        <fullName evidence="7">Basal body L-ring protein</fullName>
    </alternativeName>
</protein>
<dbReference type="PROSITE" id="PS51257">
    <property type="entry name" value="PROKAR_LIPOPROTEIN"/>
    <property type="match status" value="1"/>
</dbReference>
<comment type="subunit">
    <text evidence="7">The basal body constitutes a major portion of the flagellar organelle and consists of four rings (L,P,S, and M) mounted on a central rod.</text>
</comment>
<evidence type="ECO:0000256" key="7">
    <source>
        <dbReference type="HAMAP-Rule" id="MF_00415"/>
    </source>
</evidence>
<accession>A0A0G3X6G6</accession>
<dbReference type="GO" id="GO:0071973">
    <property type="term" value="P:bacterial-type flagellum-dependent cell motility"/>
    <property type="evidence" value="ECO:0007669"/>
    <property type="project" value="InterPro"/>
</dbReference>
<dbReference type="PATRIC" id="fig|543877.4.peg.100"/>
<evidence type="ECO:0000256" key="9">
    <source>
        <dbReference type="SAM" id="SignalP"/>
    </source>
</evidence>
<keyword evidence="3 7" id="KW-0732">Signal</keyword>
<keyword evidence="4 7" id="KW-0472">Membrane</keyword>
<evidence type="ECO:0000256" key="3">
    <source>
        <dbReference type="ARBA" id="ARBA00022729"/>
    </source>
</evidence>
<dbReference type="GO" id="GO:0009279">
    <property type="term" value="C:cell outer membrane"/>
    <property type="evidence" value="ECO:0007669"/>
    <property type="project" value="UniProtKB-SubCell"/>
</dbReference>
<feature type="signal peptide" evidence="9">
    <location>
        <begin position="1"/>
        <end position="28"/>
    </location>
</feature>
<dbReference type="PANTHER" id="PTHR34933">
    <property type="entry name" value="FLAGELLAR L-RING PROTEIN"/>
    <property type="match status" value="1"/>
</dbReference>
<proteinExistence type="inferred from homology"/>
<keyword evidence="7" id="KW-0449">Lipoprotein</keyword>
<keyword evidence="6 7" id="KW-0998">Cell outer membrane</keyword>
<dbReference type="HAMAP" id="MF_00415">
    <property type="entry name" value="FlgH"/>
    <property type="match status" value="1"/>
</dbReference>
<dbReference type="GO" id="GO:0003774">
    <property type="term" value="F:cytoskeletal motor activity"/>
    <property type="evidence" value="ECO:0007669"/>
    <property type="project" value="InterPro"/>
</dbReference>
<dbReference type="PRINTS" id="PR01008">
    <property type="entry name" value="FLGLRINGFLGH"/>
</dbReference>
<sequence length="231" mass="24092" precursor="true">MNRTLSNRTIPGIALRSAPLAACALALAACGGGERAAGFQAALPAAPAPLAAAPANGAIFQPTGGFTPLYNGNRASRVGDLVTVVLMERTQTSKSASSNTKRDGGFSLTPPSVGPFSFDPNVLNSSGQSSFKGQGDASQTSVFRGDITVTIAEVRPNGTALVRGEKVMELSQGEEWVQLSGIVRLSDIDQDNRIASHRIADARIAYAGKGAVQRASREGWLSKFFNLVTPF</sequence>
<evidence type="ECO:0000313" key="11">
    <source>
        <dbReference type="Proteomes" id="UP000037643"/>
    </source>
</evidence>
<name>A0A0G3X6G6_9SPHN</name>
<evidence type="ECO:0000256" key="4">
    <source>
        <dbReference type="ARBA" id="ARBA00023136"/>
    </source>
</evidence>
<gene>
    <name evidence="7" type="primary">flgH</name>
    <name evidence="10" type="ORF">AM2010_97</name>
</gene>
<feature type="chain" id="PRO_5008836141" description="Flagellar L-ring protein" evidence="9">
    <location>
        <begin position="29"/>
        <end position="231"/>
    </location>
</feature>
<reference evidence="10 11" key="1">
    <citation type="submission" date="2015-06" db="EMBL/GenBank/DDBJ databases">
        <authorList>
            <person name="Kim K.M."/>
        </authorList>
    </citation>
    <scope>NUCLEOTIDE SEQUENCE [LARGE SCALE GENOMIC DNA]</scope>
    <source>
        <strain evidence="10 11">KCTC 22370</strain>
    </source>
</reference>
<evidence type="ECO:0000256" key="2">
    <source>
        <dbReference type="ARBA" id="ARBA00006929"/>
    </source>
</evidence>
<dbReference type="EMBL" id="CP011805">
    <property type="protein sequence ID" value="AKM06189.1"/>
    <property type="molecule type" value="Genomic_DNA"/>
</dbReference>
<evidence type="ECO:0000256" key="5">
    <source>
        <dbReference type="ARBA" id="ARBA00023143"/>
    </source>
</evidence>
<dbReference type="Proteomes" id="UP000037643">
    <property type="component" value="Chromosome"/>
</dbReference>
<evidence type="ECO:0000256" key="1">
    <source>
        <dbReference type="ARBA" id="ARBA00002591"/>
    </source>
</evidence>
<keyword evidence="10" id="KW-0966">Cell projection</keyword>
<dbReference type="InterPro" id="IPR000527">
    <property type="entry name" value="Flag_Lring"/>
</dbReference>
<comment type="subcellular location">
    <subcellularLocation>
        <location evidence="7">Cell outer membrane</location>
        <topology evidence="7">Lipid-anchor</topology>
    </subcellularLocation>
    <subcellularLocation>
        <location evidence="7">Bacterial flagellum basal body</location>
    </subcellularLocation>
</comment>
<dbReference type="OrthoDB" id="9789227at2"/>
<evidence type="ECO:0000256" key="6">
    <source>
        <dbReference type="ARBA" id="ARBA00023237"/>
    </source>
</evidence>
<dbReference type="Pfam" id="PF02107">
    <property type="entry name" value="FlgH"/>
    <property type="match status" value="1"/>
</dbReference>
<dbReference type="PANTHER" id="PTHR34933:SF1">
    <property type="entry name" value="FLAGELLAR L-RING PROTEIN"/>
    <property type="match status" value="1"/>
</dbReference>
<comment type="similarity">
    <text evidence="2 7">Belongs to the FlgH family.</text>
</comment>
<dbReference type="GO" id="GO:0009427">
    <property type="term" value="C:bacterial-type flagellum basal body, distal rod, L ring"/>
    <property type="evidence" value="ECO:0007669"/>
    <property type="project" value="InterPro"/>
</dbReference>
<feature type="region of interest" description="Disordered" evidence="8">
    <location>
        <begin position="92"/>
        <end position="112"/>
    </location>
</feature>
<comment type="function">
    <text evidence="1 7">Assembles around the rod to form the L-ring and probably protects the motor/basal body from shearing forces during rotation.</text>
</comment>
<dbReference type="RefSeq" id="WP_082132749.1">
    <property type="nucleotide sequence ID" value="NZ_CP011805.1"/>
</dbReference>
<dbReference type="KEGG" id="amx:AM2010_97"/>
<keyword evidence="5 7" id="KW-0975">Bacterial flagellum</keyword>
<keyword evidence="10" id="KW-0969">Cilium</keyword>
<organism evidence="10 11">
    <name type="scientific">Pelagerythrobacter marensis</name>
    <dbReference type="NCBI Taxonomy" id="543877"/>
    <lineage>
        <taxon>Bacteria</taxon>
        <taxon>Pseudomonadati</taxon>
        <taxon>Pseudomonadota</taxon>
        <taxon>Alphaproteobacteria</taxon>
        <taxon>Sphingomonadales</taxon>
        <taxon>Erythrobacteraceae</taxon>
        <taxon>Pelagerythrobacter</taxon>
    </lineage>
</organism>